<gene>
    <name evidence="5" type="ORF">DFH07DRAFT_818942</name>
</gene>
<dbReference type="Proteomes" id="UP001215280">
    <property type="component" value="Unassembled WGS sequence"/>
</dbReference>
<accession>A0AAD7NF04</accession>
<dbReference type="Gene3D" id="3.50.50.60">
    <property type="entry name" value="FAD/NAD(P)-binding domain"/>
    <property type="match status" value="1"/>
</dbReference>
<evidence type="ECO:0000313" key="6">
    <source>
        <dbReference type="Proteomes" id="UP001215280"/>
    </source>
</evidence>
<dbReference type="SUPFAM" id="SSF51905">
    <property type="entry name" value="FAD/NAD(P)-binding domain"/>
    <property type="match status" value="2"/>
</dbReference>
<dbReference type="InterPro" id="IPR050346">
    <property type="entry name" value="FMO-like"/>
</dbReference>
<keyword evidence="2" id="KW-0274">FAD</keyword>
<evidence type="ECO:0000313" key="5">
    <source>
        <dbReference type="EMBL" id="KAJ7758161.1"/>
    </source>
</evidence>
<keyword evidence="6" id="KW-1185">Reference proteome</keyword>
<proteinExistence type="predicted"/>
<name>A0AAD7NF04_9AGAR</name>
<feature type="domain" description="FAD/NAD(P)-binding" evidence="4">
    <location>
        <begin position="11"/>
        <end position="237"/>
    </location>
</feature>
<keyword evidence="1" id="KW-0285">Flavoprotein</keyword>
<reference evidence="5" key="1">
    <citation type="submission" date="2023-03" db="EMBL/GenBank/DDBJ databases">
        <title>Massive genome expansion in bonnet fungi (Mycena s.s.) driven by repeated elements and novel gene families across ecological guilds.</title>
        <authorList>
            <consortium name="Lawrence Berkeley National Laboratory"/>
            <person name="Harder C.B."/>
            <person name="Miyauchi S."/>
            <person name="Viragh M."/>
            <person name="Kuo A."/>
            <person name="Thoen E."/>
            <person name="Andreopoulos B."/>
            <person name="Lu D."/>
            <person name="Skrede I."/>
            <person name="Drula E."/>
            <person name="Henrissat B."/>
            <person name="Morin E."/>
            <person name="Kohler A."/>
            <person name="Barry K."/>
            <person name="LaButti K."/>
            <person name="Morin E."/>
            <person name="Salamov A."/>
            <person name="Lipzen A."/>
            <person name="Mereny Z."/>
            <person name="Hegedus B."/>
            <person name="Baldrian P."/>
            <person name="Stursova M."/>
            <person name="Weitz H."/>
            <person name="Taylor A."/>
            <person name="Grigoriev I.V."/>
            <person name="Nagy L.G."/>
            <person name="Martin F."/>
            <person name="Kauserud H."/>
        </authorList>
    </citation>
    <scope>NUCLEOTIDE SEQUENCE</scope>
    <source>
        <strain evidence="5">CBHHK188m</strain>
    </source>
</reference>
<dbReference type="PRINTS" id="PR00368">
    <property type="entry name" value="FADPNR"/>
</dbReference>
<evidence type="ECO:0000256" key="3">
    <source>
        <dbReference type="ARBA" id="ARBA00023002"/>
    </source>
</evidence>
<protein>
    <submittedName>
        <fullName evidence="5">FAD/NAD-P-binding domain-containing protein</fullName>
    </submittedName>
</protein>
<dbReference type="AlphaFoldDB" id="A0AAD7NF04"/>
<evidence type="ECO:0000256" key="2">
    <source>
        <dbReference type="ARBA" id="ARBA00022827"/>
    </source>
</evidence>
<dbReference type="EMBL" id="JARJLG010000056">
    <property type="protein sequence ID" value="KAJ7758161.1"/>
    <property type="molecule type" value="Genomic_DNA"/>
</dbReference>
<keyword evidence="3" id="KW-0560">Oxidoreductase</keyword>
<sequence>MSSDADPRAASVAVIGSGPAGLITAYTLLRDGFSQVQILTRDSTPGGVWAAERVYPGLKINNVYGEYRFSAMEMPRPVDTGGRLTGQDLRAYMEAFSDKFLKKIIRFETEVVNIRRDEATSVWFITVANKRNASLEILKFSRVVLCTGGCSVPKVPSPLAPAAAKRAGFRGLVIHSKHFASELDTILNAVPRQSPDADATKSIVIIGGGKSAQDMAAYLAHEGRKVAVVFETADAFLASPIPLPEFIRKSRFLSIMSGHVVLRSRLERFLHNTWLGSKMTHLFWSALSEFSLRSLSIARDSPLHNVHSLFWTVKVNDEGVSRQDGFHALVNSGKIKAVAPARVEAFGLDGETVLLTDGRTVKADLILLATGYLSSWADIFDDETAELVGITRNAPGQFAFKSQEDERISYYSLENPPPSHPESEQWAASMYNGIVPAKNIARRDFVVNGAVFTTNVGYTSEVVAHWVSAYFLGDTMNIPKTPEEAYQHAERSAAWIRRRYPDALVSVNESYSSNIAFWTWPQYTDQLLEEMGLRSMRSGGNWFNWPFKVIDLEEIITLAEERNEKRALEYL</sequence>
<dbReference type="PANTHER" id="PTHR23023">
    <property type="entry name" value="DIMETHYLANILINE MONOOXYGENASE"/>
    <property type="match status" value="1"/>
</dbReference>
<dbReference type="GO" id="GO:0016491">
    <property type="term" value="F:oxidoreductase activity"/>
    <property type="evidence" value="ECO:0007669"/>
    <property type="project" value="UniProtKB-KW"/>
</dbReference>
<dbReference type="InterPro" id="IPR023753">
    <property type="entry name" value="FAD/NAD-binding_dom"/>
</dbReference>
<dbReference type="InterPro" id="IPR036188">
    <property type="entry name" value="FAD/NAD-bd_sf"/>
</dbReference>
<evidence type="ECO:0000259" key="4">
    <source>
        <dbReference type="Pfam" id="PF07992"/>
    </source>
</evidence>
<dbReference type="Pfam" id="PF07992">
    <property type="entry name" value="Pyr_redox_2"/>
    <property type="match status" value="1"/>
</dbReference>
<evidence type="ECO:0000256" key="1">
    <source>
        <dbReference type="ARBA" id="ARBA00022630"/>
    </source>
</evidence>
<comment type="caution">
    <text evidence="5">The sequence shown here is derived from an EMBL/GenBank/DDBJ whole genome shotgun (WGS) entry which is preliminary data.</text>
</comment>
<dbReference type="PRINTS" id="PR00411">
    <property type="entry name" value="PNDRDTASEI"/>
</dbReference>
<organism evidence="5 6">
    <name type="scientific">Mycena maculata</name>
    <dbReference type="NCBI Taxonomy" id="230809"/>
    <lineage>
        <taxon>Eukaryota</taxon>
        <taxon>Fungi</taxon>
        <taxon>Dikarya</taxon>
        <taxon>Basidiomycota</taxon>
        <taxon>Agaricomycotina</taxon>
        <taxon>Agaricomycetes</taxon>
        <taxon>Agaricomycetidae</taxon>
        <taxon>Agaricales</taxon>
        <taxon>Marasmiineae</taxon>
        <taxon>Mycenaceae</taxon>
        <taxon>Mycena</taxon>
    </lineage>
</organism>